<dbReference type="Pfam" id="PF04972">
    <property type="entry name" value="BON"/>
    <property type="match status" value="1"/>
</dbReference>
<reference evidence="9" key="1">
    <citation type="submission" date="2016-03" db="EMBL/GenBank/DDBJ databases">
        <authorList>
            <person name="Heylen K."/>
            <person name="De Vos P."/>
            <person name="Vekeman B."/>
        </authorList>
    </citation>
    <scope>NUCLEOTIDE SEQUENCE [LARGE SCALE GENOMIC DNA]</scope>
    <source>
        <strain evidence="9">R-45363</strain>
    </source>
</reference>
<dbReference type="PANTHER" id="PTHR34606">
    <property type="entry name" value="BON DOMAIN-CONTAINING PROTEIN"/>
    <property type="match status" value="1"/>
</dbReference>
<dbReference type="PROSITE" id="PS50914">
    <property type="entry name" value="BON"/>
    <property type="match status" value="1"/>
</dbReference>
<comment type="subcellular location">
    <subcellularLocation>
        <location evidence="1">Periplasm</location>
    </subcellularLocation>
</comment>
<keyword evidence="4" id="KW-0574">Periplasm</keyword>
<evidence type="ECO:0000313" key="9">
    <source>
        <dbReference type="Proteomes" id="UP000078090"/>
    </source>
</evidence>
<evidence type="ECO:0000256" key="4">
    <source>
        <dbReference type="ARBA" id="ARBA00022764"/>
    </source>
</evidence>
<dbReference type="RefSeq" id="WP_064010866.1">
    <property type="nucleotide sequence ID" value="NZ_LUUG01000135.1"/>
</dbReference>
<keyword evidence="3" id="KW-0677">Repeat</keyword>
<dbReference type="InterPro" id="IPR051686">
    <property type="entry name" value="Lipoprotein_DolP"/>
</dbReference>
<sequence>MKNINRFISAFIVALTLLVASGCASTHKQEGTGEYVDDSVITTKVKAMLFDEPNLRSGQINVETFKGVVQLSGFVGTQADINKAVEIARTVKGVESVKNDMRLK</sequence>
<evidence type="ECO:0000256" key="5">
    <source>
        <dbReference type="ARBA" id="ARBA00070588"/>
    </source>
</evidence>
<accession>A0A177LSE9</accession>
<evidence type="ECO:0000313" key="8">
    <source>
        <dbReference type="EMBL" id="OAH96270.1"/>
    </source>
</evidence>
<dbReference type="InterPro" id="IPR014004">
    <property type="entry name" value="Transpt-assoc_nodulatn_dom_bac"/>
</dbReference>
<dbReference type="InterPro" id="IPR007055">
    <property type="entry name" value="BON_dom"/>
</dbReference>
<evidence type="ECO:0000256" key="6">
    <source>
        <dbReference type="SAM" id="SignalP"/>
    </source>
</evidence>
<dbReference type="Proteomes" id="UP000078090">
    <property type="component" value="Unassembled WGS sequence"/>
</dbReference>
<feature type="chain" id="PRO_5008067250" description="Osmotically-inducible protein Y" evidence="6">
    <location>
        <begin position="25"/>
        <end position="104"/>
    </location>
</feature>
<dbReference type="OrthoDB" id="7360581at2"/>
<dbReference type="Gene3D" id="3.30.1340.30">
    <property type="match status" value="1"/>
</dbReference>
<proteinExistence type="predicted"/>
<evidence type="ECO:0000256" key="1">
    <source>
        <dbReference type="ARBA" id="ARBA00004418"/>
    </source>
</evidence>
<gene>
    <name evidence="8" type="ORF">A1332_23090</name>
</gene>
<dbReference type="PROSITE" id="PS51257">
    <property type="entry name" value="PROKAR_LIPOPROTEIN"/>
    <property type="match status" value="1"/>
</dbReference>
<comment type="caution">
    <text evidence="8">The sequence shown here is derived from an EMBL/GenBank/DDBJ whole genome shotgun (WGS) entry which is preliminary data.</text>
</comment>
<dbReference type="GO" id="GO:0042597">
    <property type="term" value="C:periplasmic space"/>
    <property type="evidence" value="ECO:0007669"/>
    <property type="project" value="UniProtKB-SubCell"/>
</dbReference>
<evidence type="ECO:0000256" key="2">
    <source>
        <dbReference type="ARBA" id="ARBA00022729"/>
    </source>
</evidence>
<dbReference type="EMBL" id="LUUG01000135">
    <property type="protein sequence ID" value="OAH96270.1"/>
    <property type="molecule type" value="Genomic_DNA"/>
</dbReference>
<dbReference type="AlphaFoldDB" id="A0A177LSE9"/>
<keyword evidence="2 6" id="KW-0732">Signal</keyword>
<dbReference type="FunFam" id="3.30.1340.30:FF:000001">
    <property type="entry name" value="Molecular chaperone OsmY"/>
    <property type="match status" value="1"/>
</dbReference>
<feature type="signal peptide" evidence="6">
    <location>
        <begin position="1"/>
        <end position="24"/>
    </location>
</feature>
<dbReference type="PANTHER" id="PTHR34606:SF16">
    <property type="entry name" value="BON DOMAIN-CONTAINING PROTEIN"/>
    <property type="match status" value="1"/>
</dbReference>
<name>A0A177LSE9_METMH</name>
<organism evidence="8 9">
    <name type="scientific">Methylomonas methanica</name>
    <dbReference type="NCBI Taxonomy" id="421"/>
    <lineage>
        <taxon>Bacteria</taxon>
        <taxon>Pseudomonadati</taxon>
        <taxon>Pseudomonadota</taxon>
        <taxon>Gammaproteobacteria</taxon>
        <taxon>Methylococcales</taxon>
        <taxon>Methylococcaceae</taxon>
        <taxon>Methylomonas</taxon>
    </lineage>
</organism>
<evidence type="ECO:0000259" key="7">
    <source>
        <dbReference type="PROSITE" id="PS50914"/>
    </source>
</evidence>
<dbReference type="SMART" id="SM00749">
    <property type="entry name" value="BON"/>
    <property type="match status" value="1"/>
</dbReference>
<evidence type="ECO:0000256" key="3">
    <source>
        <dbReference type="ARBA" id="ARBA00022737"/>
    </source>
</evidence>
<feature type="domain" description="BON" evidence="7">
    <location>
        <begin position="37"/>
        <end position="104"/>
    </location>
</feature>
<protein>
    <recommendedName>
        <fullName evidence="5">Osmotically-inducible protein Y</fullName>
    </recommendedName>
</protein>